<accession>A0AAJ0G8B0</accession>
<reference evidence="1" key="1">
    <citation type="submission" date="2023-04" db="EMBL/GenBank/DDBJ databases">
        <title>Black Yeasts Isolated from many extreme environments.</title>
        <authorList>
            <person name="Coleine C."/>
            <person name="Stajich J.E."/>
            <person name="Selbmann L."/>
        </authorList>
    </citation>
    <scope>NUCLEOTIDE SEQUENCE</scope>
    <source>
        <strain evidence="1">CCFEE 5312</strain>
    </source>
</reference>
<gene>
    <name evidence="1" type="ORF">LTR09_010890</name>
</gene>
<comment type="caution">
    <text evidence="1">The sequence shown here is derived from an EMBL/GenBank/DDBJ whole genome shotgun (WGS) entry which is preliminary data.</text>
</comment>
<organism evidence="1 2">
    <name type="scientific">Extremus antarcticus</name>
    <dbReference type="NCBI Taxonomy" id="702011"/>
    <lineage>
        <taxon>Eukaryota</taxon>
        <taxon>Fungi</taxon>
        <taxon>Dikarya</taxon>
        <taxon>Ascomycota</taxon>
        <taxon>Pezizomycotina</taxon>
        <taxon>Dothideomycetes</taxon>
        <taxon>Dothideomycetidae</taxon>
        <taxon>Mycosphaerellales</taxon>
        <taxon>Extremaceae</taxon>
        <taxon>Extremus</taxon>
    </lineage>
</organism>
<name>A0AAJ0G8B0_9PEZI</name>
<evidence type="ECO:0000313" key="1">
    <source>
        <dbReference type="EMBL" id="KAK3047775.1"/>
    </source>
</evidence>
<dbReference type="EMBL" id="JAWDJX010000057">
    <property type="protein sequence ID" value="KAK3047775.1"/>
    <property type="molecule type" value="Genomic_DNA"/>
</dbReference>
<evidence type="ECO:0000313" key="2">
    <source>
        <dbReference type="Proteomes" id="UP001271007"/>
    </source>
</evidence>
<proteinExistence type="predicted"/>
<dbReference type="Proteomes" id="UP001271007">
    <property type="component" value="Unassembled WGS sequence"/>
</dbReference>
<keyword evidence="2" id="KW-1185">Reference proteome</keyword>
<protein>
    <submittedName>
        <fullName evidence="1">Uncharacterized protein</fullName>
    </submittedName>
</protein>
<dbReference type="AlphaFoldDB" id="A0AAJ0G8B0"/>
<sequence length="160" mass="17688">MASDHRYRLIAIGLYFIALASLVLADQGFYIIAISKTTDASRAFPDVQAVTTFDPYHRKDFYLRLTATSQTLPRFGIKNGGLFTDVVDQYWCNQGVKCIYTLLDPVDGDSVRLSSLAQSSGPVSIGDNSLLYIGDKMHWAICEGELGYMVVRAHARGRGV</sequence>